<accession>A0A2D0PVU1</accession>
<reference evidence="4" key="2">
    <citation type="submission" date="2025-08" db="UniProtKB">
        <authorList>
            <consortium name="RefSeq"/>
        </authorList>
    </citation>
    <scope>IDENTIFICATION</scope>
    <source>
        <tissue evidence="4">Blood</tissue>
    </source>
</reference>
<dbReference type="CTD" id="83608"/>
<sequence length="212" mass="24108">MVNMSHSKTQEFLTNASLFYKDSCPEQARFLMQKQQMNGPALPDTVLCPFCFQWRRPGEYHVRLRPKRRPSVCIGKLLRREQARKSLSSQEIKLLQRFRRASSILMATCLTCNNTSRQIGMNRDFLGTLPKNTPVSMSKCRTPQSATKVTPKPNLHQKTPSRTPEARPSECTSSLTSGSGKKAVFSRLKKILMLEDSQKRKKGGLKDFLTSL</sequence>
<dbReference type="KEGG" id="ipu:108257399"/>
<keyword evidence="3" id="KW-1185">Reference proteome</keyword>
<feature type="compositionally biased region" description="Polar residues" evidence="2">
    <location>
        <begin position="170"/>
        <end position="179"/>
    </location>
</feature>
<dbReference type="PANTHER" id="PTHR31402:SF2">
    <property type="entry name" value="UPF0711 PROTEIN C18ORF21"/>
    <property type="match status" value="1"/>
</dbReference>
<dbReference type="PANTHER" id="PTHR31402">
    <property type="entry name" value="UPF0711 PROTEIN C18ORF21"/>
    <property type="match status" value="1"/>
</dbReference>
<dbReference type="STRING" id="7998.ENSIPUP00000033608"/>
<feature type="region of interest" description="Disordered" evidence="2">
    <location>
        <begin position="133"/>
        <end position="181"/>
    </location>
</feature>
<dbReference type="AlphaFoldDB" id="A0A2D0PVU1"/>
<feature type="compositionally biased region" description="Polar residues" evidence="2">
    <location>
        <begin position="133"/>
        <end position="148"/>
    </location>
</feature>
<proteinExistence type="inferred from homology"/>
<dbReference type="OrthoDB" id="10049098at2759"/>
<evidence type="ECO:0000313" key="4">
    <source>
        <dbReference type="RefSeq" id="XP_017310628.1"/>
    </source>
</evidence>
<gene>
    <name evidence="4" type="primary">c24h18orf21</name>
</gene>
<protein>
    <submittedName>
        <fullName evidence="4">UPF0711 protein C18orf21 homolog isoform X1</fullName>
    </submittedName>
</protein>
<dbReference type="Proteomes" id="UP000221080">
    <property type="component" value="Chromosome 24"/>
</dbReference>
<dbReference type="Pfam" id="PF15719">
    <property type="entry name" value="Rmp24-like"/>
    <property type="match status" value="1"/>
</dbReference>
<evidence type="ECO:0000256" key="2">
    <source>
        <dbReference type="SAM" id="MobiDB-lite"/>
    </source>
</evidence>
<comment type="similarity">
    <text evidence="1">Belongs to the UPF0711 family.</text>
</comment>
<name>A0A2D0PVU1_ICTPU</name>
<dbReference type="InterPro" id="IPR029779">
    <property type="entry name" value="Rmp24-like"/>
</dbReference>
<organism evidence="3 4">
    <name type="scientific">Ictalurus punctatus</name>
    <name type="common">Channel catfish</name>
    <name type="synonym">Silurus punctatus</name>
    <dbReference type="NCBI Taxonomy" id="7998"/>
    <lineage>
        <taxon>Eukaryota</taxon>
        <taxon>Metazoa</taxon>
        <taxon>Chordata</taxon>
        <taxon>Craniata</taxon>
        <taxon>Vertebrata</taxon>
        <taxon>Euteleostomi</taxon>
        <taxon>Actinopterygii</taxon>
        <taxon>Neopterygii</taxon>
        <taxon>Teleostei</taxon>
        <taxon>Ostariophysi</taxon>
        <taxon>Siluriformes</taxon>
        <taxon>Ictaluridae</taxon>
        <taxon>Ictalurus</taxon>
    </lineage>
</organism>
<evidence type="ECO:0000313" key="3">
    <source>
        <dbReference type="Proteomes" id="UP000221080"/>
    </source>
</evidence>
<dbReference type="RefSeq" id="XP_017310628.1">
    <property type="nucleotide sequence ID" value="XM_017455139.3"/>
</dbReference>
<reference evidence="3" key="1">
    <citation type="journal article" date="2016" name="Nat. Commun.">
        <title>The channel catfish genome sequence provides insights into the evolution of scale formation in teleosts.</title>
        <authorList>
            <person name="Liu Z."/>
            <person name="Liu S."/>
            <person name="Yao J."/>
            <person name="Bao L."/>
            <person name="Zhang J."/>
            <person name="Li Y."/>
            <person name="Jiang C."/>
            <person name="Sun L."/>
            <person name="Wang R."/>
            <person name="Zhang Y."/>
            <person name="Zhou T."/>
            <person name="Zeng Q."/>
            <person name="Fu Q."/>
            <person name="Gao S."/>
            <person name="Li N."/>
            <person name="Koren S."/>
            <person name="Jiang Y."/>
            <person name="Zimin A."/>
            <person name="Xu P."/>
            <person name="Phillippy A.M."/>
            <person name="Geng X."/>
            <person name="Song L."/>
            <person name="Sun F."/>
            <person name="Li C."/>
            <person name="Wang X."/>
            <person name="Chen A."/>
            <person name="Jin Y."/>
            <person name="Yuan Z."/>
            <person name="Yang Y."/>
            <person name="Tan S."/>
            <person name="Peatman E."/>
            <person name="Lu J."/>
            <person name="Qin Z."/>
            <person name="Dunham R."/>
            <person name="Li Z."/>
            <person name="Sonstegard T."/>
            <person name="Feng J."/>
            <person name="Danzmann R.G."/>
            <person name="Schroeder S."/>
            <person name="Scheffler B."/>
            <person name="Duke M.V."/>
            <person name="Ballard L."/>
            <person name="Kucuktas H."/>
            <person name="Kaltenboeck L."/>
            <person name="Liu H."/>
            <person name="Armbruster J."/>
            <person name="Xie Y."/>
            <person name="Kirby M.L."/>
            <person name="Tian Y."/>
            <person name="Flanagan M.E."/>
            <person name="Mu W."/>
            <person name="Waldbieser G.C."/>
        </authorList>
    </citation>
    <scope>NUCLEOTIDE SEQUENCE [LARGE SCALE GENOMIC DNA]</scope>
    <source>
        <strain evidence="3">SDA103</strain>
    </source>
</reference>
<evidence type="ECO:0000256" key="1">
    <source>
        <dbReference type="ARBA" id="ARBA00006160"/>
    </source>
</evidence>
<dbReference type="OMA" id="HKGVNRD"/>
<dbReference type="GeneID" id="108257399"/>